<dbReference type="AlphaFoldDB" id="A0A3L8Q2T4"/>
<proteinExistence type="predicted"/>
<comment type="caution">
    <text evidence="2">The sequence shown here is derived from an EMBL/GenBank/DDBJ whole genome shotgun (WGS) entry which is preliminary data.</text>
</comment>
<evidence type="ECO:0000256" key="1">
    <source>
        <dbReference type="SAM" id="MobiDB-lite"/>
    </source>
</evidence>
<evidence type="ECO:0000313" key="2">
    <source>
        <dbReference type="EMBL" id="RLV61827.1"/>
    </source>
</evidence>
<evidence type="ECO:0000313" key="3">
    <source>
        <dbReference type="Proteomes" id="UP000276834"/>
    </source>
</evidence>
<dbReference type="Proteomes" id="UP000276834">
    <property type="component" value="Unassembled WGS sequence"/>
</dbReference>
<protein>
    <submittedName>
        <fullName evidence="2">Uncharacterized protein</fullName>
    </submittedName>
</protein>
<accession>A0A3L8Q2T4</accession>
<feature type="region of interest" description="Disordered" evidence="1">
    <location>
        <begin position="58"/>
        <end position="112"/>
    </location>
</feature>
<feature type="compositionally biased region" description="Basic residues" evidence="1">
    <location>
        <begin position="61"/>
        <end position="71"/>
    </location>
</feature>
<sequence length="112" mass="12065">PGVFPPPRCVPGVSQVCFLPPGVSQVCPRCVPGVPRCAQVYLSWCSTPSCSTWDLKSTLRATRKPERRSRASGRPTSKSSSEKERLRAQLGHSWAQLGTSETHLGAPGIHLG</sequence>
<keyword evidence="3" id="KW-1185">Reference proteome</keyword>
<dbReference type="EMBL" id="QUSF01016507">
    <property type="protein sequence ID" value="RLV61827.1"/>
    <property type="molecule type" value="Genomic_DNA"/>
</dbReference>
<feature type="non-terminal residue" evidence="2">
    <location>
        <position position="112"/>
    </location>
</feature>
<dbReference type="OrthoDB" id="2274644at2759"/>
<feature type="non-terminal residue" evidence="2">
    <location>
        <position position="1"/>
    </location>
</feature>
<organism evidence="2 3">
    <name type="scientific">Chloebia gouldiae</name>
    <name type="common">Gouldian finch</name>
    <name type="synonym">Erythrura gouldiae</name>
    <dbReference type="NCBI Taxonomy" id="44316"/>
    <lineage>
        <taxon>Eukaryota</taxon>
        <taxon>Metazoa</taxon>
        <taxon>Chordata</taxon>
        <taxon>Craniata</taxon>
        <taxon>Vertebrata</taxon>
        <taxon>Euteleostomi</taxon>
        <taxon>Archelosauria</taxon>
        <taxon>Archosauria</taxon>
        <taxon>Dinosauria</taxon>
        <taxon>Saurischia</taxon>
        <taxon>Theropoda</taxon>
        <taxon>Coelurosauria</taxon>
        <taxon>Aves</taxon>
        <taxon>Neognathae</taxon>
        <taxon>Neoaves</taxon>
        <taxon>Telluraves</taxon>
        <taxon>Australaves</taxon>
        <taxon>Passeriformes</taxon>
        <taxon>Passeroidea</taxon>
        <taxon>Passeridae</taxon>
        <taxon>Chloebia</taxon>
    </lineage>
</organism>
<name>A0A3L8Q2T4_CHLGU</name>
<gene>
    <name evidence="2" type="ORF">DV515_00019994</name>
</gene>
<reference evidence="2 3" key="1">
    <citation type="journal article" date="2018" name="Proc. R. Soc. B">
        <title>A non-coding region near Follistatin controls head colour polymorphism in the Gouldian finch.</title>
        <authorList>
            <person name="Toomey M.B."/>
            <person name="Marques C.I."/>
            <person name="Andrade P."/>
            <person name="Araujo P.M."/>
            <person name="Sabatino S."/>
            <person name="Gazda M.A."/>
            <person name="Afonso S."/>
            <person name="Lopes R.J."/>
            <person name="Corbo J.C."/>
            <person name="Carneiro M."/>
        </authorList>
    </citation>
    <scope>NUCLEOTIDE SEQUENCE [LARGE SCALE GENOMIC DNA]</scope>
    <source>
        <strain evidence="2">Red01</strain>
        <tissue evidence="2">Muscle</tissue>
    </source>
</reference>